<name>A0A2S9XK47_9BACT</name>
<comment type="caution">
    <text evidence="2">The sequence shown here is derived from an EMBL/GenBank/DDBJ whole genome shotgun (WGS) entry which is preliminary data.</text>
</comment>
<evidence type="ECO:0000313" key="3">
    <source>
        <dbReference type="Proteomes" id="UP000237968"/>
    </source>
</evidence>
<organism evidence="2 3">
    <name type="scientific">Enhygromyxa salina</name>
    <dbReference type="NCBI Taxonomy" id="215803"/>
    <lineage>
        <taxon>Bacteria</taxon>
        <taxon>Pseudomonadati</taxon>
        <taxon>Myxococcota</taxon>
        <taxon>Polyangia</taxon>
        <taxon>Nannocystales</taxon>
        <taxon>Nannocystaceae</taxon>
        <taxon>Enhygromyxa</taxon>
    </lineage>
</organism>
<evidence type="ECO:0000256" key="1">
    <source>
        <dbReference type="SAM" id="MobiDB-lite"/>
    </source>
</evidence>
<dbReference type="Proteomes" id="UP000237968">
    <property type="component" value="Unassembled WGS sequence"/>
</dbReference>
<accession>A0A2S9XK47</accession>
<reference evidence="2 3" key="1">
    <citation type="submission" date="2018-03" db="EMBL/GenBank/DDBJ databases">
        <title>Draft Genome Sequences of the Obligatory Marine Myxobacteria Enhygromyxa salina SWB005.</title>
        <authorList>
            <person name="Poehlein A."/>
            <person name="Moghaddam J.A."/>
            <person name="Harms H."/>
            <person name="Alanjari M."/>
            <person name="Koenig G.M."/>
            <person name="Daniel R."/>
            <person name="Schaeberle T.F."/>
        </authorList>
    </citation>
    <scope>NUCLEOTIDE SEQUENCE [LARGE SCALE GENOMIC DNA]</scope>
    <source>
        <strain evidence="2 3">SWB005</strain>
    </source>
</reference>
<feature type="region of interest" description="Disordered" evidence="1">
    <location>
        <begin position="381"/>
        <end position="402"/>
    </location>
</feature>
<dbReference type="EMBL" id="PVNK01000189">
    <property type="protein sequence ID" value="PRP93222.1"/>
    <property type="molecule type" value="Genomic_DNA"/>
</dbReference>
<gene>
    <name evidence="2" type="ORF">ENSA5_43990</name>
</gene>
<protein>
    <submittedName>
        <fullName evidence="2">Uncharacterized protein</fullName>
    </submittedName>
</protein>
<dbReference type="AlphaFoldDB" id="A0A2S9XK47"/>
<evidence type="ECO:0000313" key="2">
    <source>
        <dbReference type="EMBL" id="PRP93222.1"/>
    </source>
</evidence>
<keyword evidence="3" id="KW-1185">Reference proteome</keyword>
<proteinExistence type="predicted"/>
<sequence length="402" mass="42796">MGLASLVLLTLAGCRHRGAAWAQAAAQPEGAVEIVVLGQPRESPHTRALARELERSLADAAAAGRAPILAWLGTDFGRRGPERGQPCPDPALAYSGPALTELSRVVDDALGRGATAWGLPGPDGWRCDMSGLEAPAAPAPYAQPGVAYVLRVSERAELSLASSCAGETCTLAPPRDDTLVELVFLDFSFWHYRELVDDAAASSLLSQQAELLAALARQPPRPRLLLSPIPVESAGAHGVGGRNQRTAFRYLPEFVQDALAQGLFVGVLGSLERDLQVSEDLSDAILRNHRTFVHQPIFEVISGAAGGSSHTLPTSRGGALLPDLESEHLGFARLVIGPERVQIYVHARVAGRWRVATIELPLQPEPHPALRETPTIQPCHSCDPHDGAADGDAFVPRGPRPR</sequence>